<dbReference type="PROSITE" id="PS50987">
    <property type="entry name" value="HTH_ARSR_2"/>
    <property type="match status" value="1"/>
</dbReference>
<evidence type="ECO:0000313" key="6">
    <source>
        <dbReference type="Proteomes" id="UP001499986"/>
    </source>
</evidence>
<dbReference type="InterPro" id="IPR011991">
    <property type="entry name" value="ArsR-like_HTH"/>
</dbReference>
<evidence type="ECO:0000256" key="2">
    <source>
        <dbReference type="ARBA" id="ARBA00023125"/>
    </source>
</evidence>
<dbReference type="InterPro" id="IPR036388">
    <property type="entry name" value="WH-like_DNA-bd_sf"/>
</dbReference>
<gene>
    <name evidence="5" type="ORF">GCM10010255_36720</name>
</gene>
<evidence type="ECO:0000256" key="3">
    <source>
        <dbReference type="ARBA" id="ARBA00023163"/>
    </source>
</evidence>
<dbReference type="Gene3D" id="1.10.10.10">
    <property type="entry name" value="Winged helix-like DNA-binding domain superfamily/Winged helix DNA-binding domain"/>
    <property type="match status" value="1"/>
</dbReference>
<reference evidence="6" key="1">
    <citation type="journal article" date="2019" name="Int. J. Syst. Evol. Microbiol.">
        <title>The Global Catalogue of Microorganisms (GCM) 10K type strain sequencing project: providing services to taxonomists for standard genome sequencing and annotation.</title>
        <authorList>
            <consortium name="The Broad Institute Genomics Platform"/>
            <consortium name="The Broad Institute Genome Sequencing Center for Infectious Disease"/>
            <person name="Wu L."/>
            <person name="Ma J."/>
        </authorList>
    </citation>
    <scope>NUCLEOTIDE SEQUENCE [LARGE SCALE GENOMIC DNA]</scope>
    <source>
        <strain evidence="6">JCM 4358</strain>
    </source>
</reference>
<evidence type="ECO:0000256" key="1">
    <source>
        <dbReference type="ARBA" id="ARBA00023015"/>
    </source>
</evidence>
<dbReference type="InterPro" id="IPR051081">
    <property type="entry name" value="HTH_MetalResp_TranReg"/>
</dbReference>
<dbReference type="Pfam" id="PF12840">
    <property type="entry name" value="HTH_20"/>
    <property type="match status" value="1"/>
</dbReference>
<dbReference type="InterPro" id="IPR001845">
    <property type="entry name" value="HTH_ArsR_DNA-bd_dom"/>
</dbReference>
<dbReference type="InterPro" id="IPR045981">
    <property type="entry name" value="DUF5937"/>
</dbReference>
<protein>
    <recommendedName>
        <fullName evidence="4">HTH arsR-type domain-containing protein</fullName>
    </recommendedName>
</protein>
<dbReference type="CDD" id="cd00090">
    <property type="entry name" value="HTH_ARSR"/>
    <property type="match status" value="1"/>
</dbReference>
<dbReference type="SMART" id="SM00419">
    <property type="entry name" value="HTH_CRP"/>
    <property type="match status" value="1"/>
</dbReference>
<comment type="caution">
    <text evidence="5">The sequence shown here is derived from an EMBL/GenBank/DDBJ whole genome shotgun (WGS) entry which is preliminary data.</text>
</comment>
<name>A0ABP5VDI3_9ACTN</name>
<keyword evidence="3" id="KW-0804">Transcription</keyword>
<keyword evidence="1" id="KW-0805">Transcription regulation</keyword>
<proteinExistence type="predicted"/>
<dbReference type="InterPro" id="IPR036390">
    <property type="entry name" value="WH_DNA-bd_sf"/>
</dbReference>
<keyword evidence="2" id="KW-0238">DNA-binding</keyword>
<dbReference type="PANTHER" id="PTHR33154">
    <property type="entry name" value="TRANSCRIPTIONAL REGULATOR, ARSR FAMILY"/>
    <property type="match status" value="1"/>
</dbReference>
<dbReference type="SUPFAM" id="SSF46785">
    <property type="entry name" value="Winged helix' DNA-binding domain"/>
    <property type="match status" value="1"/>
</dbReference>
<accession>A0ABP5VDI3</accession>
<dbReference type="PANTHER" id="PTHR33154:SF33">
    <property type="entry name" value="TRANSCRIPTIONAL REPRESSOR SDPR"/>
    <property type="match status" value="1"/>
</dbReference>
<keyword evidence="6" id="KW-1185">Reference proteome</keyword>
<evidence type="ECO:0000313" key="5">
    <source>
        <dbReference type="EMBL" id="GAA2400394.1"/>
    </source>
</evidence>
<dbReference type="InterPro" id="IPR012318">
    <property type="entry name" value="HTH_CRP"/>
</dbReference>
<evidence type="ECO:0000259" key="4">
    <source>
        <dbReference type="PROSITE" id="PS50987"/>
    </source>
</evidence>
<dbReference type="EMBL" id="BAAASE010000004">
    <property type="protein sequence ID" value="GAA2400394.1"/>
    <property type="molecule type" value="Genomic_DNA"/>
</dbReference>
<dbReference type="PRINTS" id="PR00778">
    <property type="entry name" value="HTHARSR"/>
</dbReference>
<dbReference type="NCBIfam" id="NF033788">
    <property type="entry name" value="HTH_metalloreg"/>
    <property type="match status" value="1"/>
</dbReference>
<dbReference type="Proteomes" id="UP001499986">
    <property type="component" value="Unassembled WGS sequence"/>
</dbReference>
<sequence length="393" mass="42652">MVDEGAVTNVLDGSEVAMSVVLSLAGAGPARVLAGASQLAELTAALHAYTEAEHHPWAMRWARGLETDRDRGDASGQSTTSASALTPALRHRVREWAPLWASYRARYLLPLSAAGDRTLAEELADIESLPLPLFAELTGYAIRGGNSGSPLNRVLHDAGQRAGLLAATERRSTARAELARRLLDGPDALRADLLDLLTGIALALEPDLTRAERAINAQLPKLRKSMEHDGPGRTLAGLDPSASYRDEPPRVVFDKFHHGIVNVATTPVLVVPSAFGHPHLLVKHEPGFAAVVQYPLLVEGDDQPGYAVVHRRLEVLCDPGRQRIARAIAREPLTPSELADRGGMSLPQVSRHLARLREAGLVTVERDGRRAYYQLNLERVRRIGDDLLTALFH</sequence>
<dbReference type="SMART" id="SM00418">
    <property type="entry name" value="HTH_ARSR"/>
    <property type="match status" value="1"/>
</dbReference>
<organism evidence="5 6">
    <name type="scientific">Streptomyces coeruleofuscus</name>
    <dbReference type="NCBI Taxonomy" id="66879"/>
    <lineage>
        <taxon>Bacteria</taxon>
        <taxon>Bacillati</taxon>
        <taxon>Actinomycetota</taxon>
        <taxon>Actinomycetes</taxon>
        <taxon>Kitasatosporales</taxon>
        <taxon>Streptomycetaceae</taxon>
        <taxon>Streptomyces</taxon>
    </lineage>
</organism>
<dbReference type="Pfam" id="PF19361">
    <property type="entry name" value="DUF5937"/>
    <property type="match status" value="1"/>
</dbReference>
<feature type="domain" description="HTH arsR-type" evidence="4">
    <location>
        <begin position="301"/>
        <end position="393"/>
    </location>
</feature>